<sequence>MVTENIEIKGKTYKFETSDNKTELVLESEVTDSKKNDKEKFDLPNVLVITRSSGEILFLLDSGETHEFKIMSAKELYGRRIQWFEPLADNYRELIYLNDKDYTESAYKHFSWNDIYNFSAEDRWSISFRSNGSGDWKTVENGADGYLLSMVGDFPYWSDAIGQIPFAIDTYRLENDIQKVVDKGKEYGNGGIFFKEADNSNEYDNYLVLRGALFASQKYTYEIVHGEHFWEFDEKIETVTDYSPDNLGTVINAEQKEKYL</sequence>
<dbReference type="RefSeq" id="WP_182289066.1">
    <property type="nucleotide sequence ID" value="NZ_CP046269.1"/>
</dbReference>
<organism evidence="1 2">
    <name type="scientific">Vibrio spartinae</name>
    <dbReference type="NCBI Taxonomy" id="1918945"/>
    <lineage>
        <taxon>Bacteria</taxon>
        <taxon>Pseudomonadati</taxon>
        <taxon>Pseudomonadota</taxon>
        <taxon>Gammaproteobacteria</taxon>
        <taxon>Vibrionales</taxon>
        <taxon>Vibrionaceae</taxon>
        <taxon>Vibrio</taxon>
    </lineage>
</organism>
<reference evidence="1 2" key="1">
    <citation type="journal article" date="2020" name="J. Nat. Prod.">
        <title>Genomics-Metabolomics Profiling Disclosed Marine Vibrio spartinae 3.6 as a Producer of a New Branched Side Chain Prodigiosin.</title>
        <authorList>
            <person name="Vitale G.A."/>
            <person name="Sciarretta M."/>
            <person name="Palma Esposito F."/>
            <person name="January G.G."/>
            <person name="Giaccio M."/>
            <person name="Bunk B."/>
            <person name="Sproer C."/>
            <person name="Bajerski F."/>
            <person name="Power D."/>
            <person name="Festa C."/>
            <person name="Monti M.C."/>
            <person name="D'Auria M.V."/>
            <person name="de Pascale D."/>
        </authorList>
    </citation>
    <scope>NUCLEOTIDE SEQUENCE [LARGE SCALE GENOMIC DNA]</scope>
    <source>
        <strain evidence="1 2">3.6</strain>
    </source>
</reference>
<keyword evidence="2" id="KW-1185">Reference proteome</keyword>
<name>A0ABX6R4E2_9VIBR</name>
<evidence type="ECO:0000313" key="2">
    <source>
        <dbReference type="Proteomes" id="UP000515264"/>
    </source>
</evidence>
<gene>
    <name evidence="1" type="ORF">Vspart_03805</name>
</gene>
<evidence type="ECO:0000313" key="1">
    <source>
        <dbReference type="EMBL" id="QMV16413.1"/>
    </source>
</evidence>
<protein>
    <submittedName>
        <fullName evidence="1">Uncharacterized protein</fullName>
    </submittedName>
</protein>
<accession>A0ABX6R4E2</accession>
<proteinExistence type="predicted"/>
<dbReference type="EMBL" id="CP046269">
    <property type="protein sequence ID" value="QMV16413.1"/>
    <property type="molecule type" value="Genomic_DNA"/>
</dbReference>
<dbReference type="Proteomes" id="UP000515264">
    <property type="component" value="Chromosome 2"/>
</dbReference>